<accession>A0ABN7VTZ0</accession>
<keyword evidence="1" id="KW-0472">Membrane</keyword>
<keyword evidence="1" id="KW-1133">Transmembrane helix</keyword>
<proteinExistence type="predicted"/>
<feature type="transmembrane region" description="Helical" evidence="1">
    <location>
        <begin position="152"/>
        <end position="170"/>
    </location>
</feature>
<comment type="caution">
    <text evidence="2">The sequence shown here is derived from an EMBL/GenBank/DDBJ whole genome shotgun (WGS) entry which is preliminary data.</text>
</comment>
<feature type="transmembrane region" description="Helical" evidence="1">
    <location>
        <begin position="176"/>
        <end position="197"/>
    </location>
</feature>
<dbReference type="Proteomes" id="UP000789901">
    <property type="component" value="Unassembled WGS sequence"/>
</dbReference>
<evidence type="ECO:0000256" key="1">
    <source>
        <dbReference type="SAM" id="Phobius"/>
    </source>
</evidence>
<organism evidence="2 3">
    <name type="scientific">Gigaspora margarita</name>
    <dbReference type="NCBI Taxonomy" id="4874"/>
    <lineage>
        <taxon>Eukaryota</taxon>
        <taxon>Fungi</taxon>
        <taxon>Fungi incertae sedis</taxon>
        <taxon>Mucoromycota</taxon>
        <taxon>Glomeromycotina</taxon>
        <taxon>Glomeromycetes</taxon>
        <taxon>Diversisporales</taxon>
        <taxon>Gigasporaceae</taxon>
        <taxon>Gigaspora</taxon>
    </lineage>
</organism>
<keyword evidence="3" id="KW-1185">Reference proteome</keyword>
<protein>
    <submittedName>
        <fullName evidence="2">40176_t:CDS:1</fullName>
    </submittedName>
</protein>
<name>A0ABN7VTZ0_GIGMA</name>
<reference evidence="2 3" key="1">
    <citation type="submission" date="2021-06" db="EMBL/GenBank/DDBJ databases">
        <authorList>
            <person name="Kallberg Y."/>
            <person name="Tangrot J."/>
            <person name="Rosling A."/>
        </authorList>
    </citation>
    <scope>NUCLEOTIDE SEQUENCE [LARGE SCALE GENOMIC DNA]</scope>
    <source>
        <strain evidence="2 3">120-4 pot B 10/14</strain>
    </source>
</reference>
<keyword evidence="1" id="KW-0812">Transmembrane</keyword>
<evidence type="ECO:0000313" key="3">
    <source>
        <dbReference type="Proteomes" id="UP000789901"/>
    </source>
</evidence>
<dbReference type="EMBL" id="CAJVQB010021118">
    <property type="protein sequence ID" value="CAG8796222.1"/>
    <property type="molecule type" value="Genomic_DNA"/>
</dbReference>
<gene>
    <name evidence="2" type="ORF">GMARGA_LOCUS22160</name>
</gene>
<sequence>MHNSDYSKIKAQIKKAKTYHENKDHKKAWDIFKSLYEKGYKHESQTLIARYLINGIYVKSNVEDAYKIRDAEIVDALRLEIAENYHKRKEYEKAWIIFSEIEKPISYHFSCYSPIYEKPDEKLNSFKERNLIIQILLTPFFNKPPNIIHKRCFFMVVFLSICQLFFEYAIYCTPPIIDSIFNTILITVLSRIVVSFFSNNSIISSKDILKFKINVGNVDTVLALIAEKDIKFFKRIYMTSKEPFKKEKKSEKEVTIVVVDGGGEIVLREKIMDDSEDKCEYVYAVNIVEMGLLNFIVYFHRIKREHPYN</sequence>
<dbReference type="SUPFAM" id="SSF81901">
    <property type="entry name" value="HCP-like"/>
    <property type="match status" value="1"/>
</dbReference>
<evidence type="ECO:0000313" key="2">
    <source>
        <dbReference type="EMBL" id="CAG8796222.1"/>
    </source>
</evidence>